<proteinExistence type="predicted"/>
<dbReference type="Proteomes" id="UP000518605">
    <property type="component" value="Unassembled WGS sequence"/>
</dbReference>
<organism evidence="1 2">
    <name type="scientific">Paenibacillus endophyticus</name>
    <dbReference type="NCBI Taxonomy" id="1294268"/>
    <lineage>
        <taxon>Bacteria</taxon>
        <taxon>Bacillati</taxon>
        <taxon>Bacillota</taxon>
        <taxon>Bacilli</taxon>
        <taxon>Bacillales</taxon>
        <taxon>Paenibacillaceae</taxon>
        <taxon>Paenibacillus</taxon>
    </lineage>
</organism>
<evidence type="ECO:0000313" key="2">
    <source>
        <dbReference type="Proteomes" id="UP000518605"/>
    </source>
</evidence>
<accession>A0A7W5G9W9</accession>
<comment type="caution">
    <text evidence="1">The sequence shown here is derived from an EMBL/GenBank/DDBJ whole genome shotgun (WGS) entry which is preliminary data.</text>
</comment>
<dbReference type="AlphaFoldDB" id="A0A7W5G9W9"/>
<reference evidence="1 2" key="1">
    <citation type="submission" date="2020-08" db="EMBL/GenBank/DDBJ databases">
        <title>Genomic Encyclopedia of Type Strains, Phase III (KMG-III): the genomes of soil and plant-associated and newly described type strains.</title>
        <authorList>
            <person name="Whitman W."/>
        </authorList>
    </citation>
    <scope>NUCLEOTIDE SEQUENCE [LARGE SCALE GENOMIC DNA]</scope>
    <source>
        <strain evidence="1 2">CECT 8234</strain>
    </source>
</reference>
<dbReference type="RefSeq" id="WP_183560913.1">
    <property type="nucleotide sequence ID" value="NZ_CBCSLB010000008.1"/>
</dbReference>
<keyword evidence="2" id="KW-1185">Reference proteome</keyword>
<sequence>MTKKYNQVVTNSKNQSDFETIRTPHNSHVIDSAIRNGKTVGEAAIEIVKAGLHLSTEEIEQKSVEAIVAYANEYAAQRDPYVAARMKREGLIPDNSSTGDEDVDIIVAEIQSIMNSRK</sequence>
<dbReference type="EMBL" id="JACHXW010000004">
    <property type="protein sequence ID" value="MBB3151703.1"/>
    <property type="molecule type" value="Genomic_DNA"/>
</dbReference>
<gene>
    <name evidence="1" type="ORF">FHS16_001749</name>
</gene>
<name>A0A7W5G9W9_9BACL</name>
<evidence type="ECO:0000313" key="1">
    <source>
        <dbReference type="EMBL" id="MBB3151703.1"/>
    </source>
</evidence>
<protein>
    <submittedName>
        <fullName evidence="1">Uncharacterized protein</fullName>
    </submittedName>
</protein>